<sequence>MTSTRTAPAPGRTARPRPPAEVGQVRTTAQAEELAARLQHPDRAWPVVVVSTPRDRGRPYVDPDRVLDDVRGLAEVVVIHTGDPSWAFSHGMPDATQVYGGASRVYPVGVGWVHDVARSPLWIAYDDAEGTRVHDRLVQDALAAATRAGLVGLDLLPPTPATTTGTVLGLVGTRALVQTADGTTAQVAQELTLPIVPIDRLLAPGMRVHGVLDVDTRRLDVRDMLPDALEQTSRVLSGYPAGAVVPAQVHRVDADEVTVALAPAVTVRVRREHASRGDDDLRDLFTVGEVVAARMQAARPVPGPEGGHRHPSLRLDDVDDAGGVRPAINLLDGGPPWLPAPAVVPDDELSADSAPSGPAPTPALLDRHRPSSAPTPAPQRPAPAERTSPGPKPGPGPRRAVPPPGRTPAPAPEASEPPDAAPDPSTDRKTLVNQLELSVHEQRARADLAEREAIELRASVKALEVEVAGLRDLAREQRDHLDRLYRDVERYKARIRSARKQRGGDPAPAPTSDRLFTDPVDQLRHDVYGTWAQVVGATEKADYPLPDFAVGPQFCDSLATTGRGLEEKVHRAIVMVLVGRAQDIAGYELHRLRQGDGGGDPYRVRESDGAQAMRLSLQVSAPQARRLHYWVLPGGGVELSRVVLHDDVEP</sequence>
<reference evidence="2" key="2">
    <citation type="submission" date="2024-02" db="EMBL/GenBank/DDBJ databases">
        <authorList>
            <person name="Prathaban M."/>
            <person name="Mythili R."/>
            <person name="Sharmila Devi N."/>
            <person name="Sobanaa M."/>
            <person name="Prathiviraj R."/>
            <person name="Selvin J."/>
        </authorList>
    </citation>
    <scope>NUCLEOTIDE SEQUENCE</scope>
    <source>
        <strain evidence="2">MP1014</strain>
    </source>
</reference>
<feature type="compositionally biased region" description="Low complexity" evidence="1">
    <location>
        <begin position="412"/>
        <end position="424"/>
    </location>
</feature>
<accession>A0ABU7Z4U6</accession>
<keyword evidence="3" id="KW-1185">Reference proteome</keyword>
<feature type="region of interest" description="Disordered" evidence="1">
    <location>
        <begin position="297"/>
        <end position="429"/>
    </location>
</feature>
<dbReference type="PANTHER" id="PTHR48148">
    <property type="entry name" value="KERATINOCYTE PROLINE-RICH PROTEIN"/>
    <property type="match status" value="1"/>
</dbReference>
<feature type="region of interest" description="Disordered" evidence="1">
    <location>
        <begin position="1"/>
        <end position="24"/>
    </location>
</feature>
<organism evidence="2 3">
    <name type="scientific">Isoptericola haloaureus</name>
    <dbReference type="NCBI Taxonomy" id="1542902"/>
    <lineage>
        <taxon>Bacteria</taxon>
        <taxon>Bacillati</taxon>
        <taxon>Actinomycetota</taxon>
        <taxon>Actinomycetes</taxon>
        <taxon>Micrococcales</taxon>
        <taxon>Promicromonosporaceae</taxon>
        <taxon>Isoptericola</taxon>
    </lineage>
</organism>
<evidence type="ECO:0000256" key="1">
    <source>
        <dbReference type="SAM" id="MobiDB-lite"/>
    </source>
</evidence>
<evidence type="ECO:0000313" key="3">
    <source>
        <dbReference type="Proteomes" id="UP001310387"/>
    </source>
</evidence>
<dbReference type="EMBL" id="JBAGLP010000110">
    <property type="protein sequence ID" value="MEG3614494.1"/>
    <property type="molecule type" value="Genomic_DNA"/>
</dbReference>
<name>A0ABU7Z4U6_9MICO</name>
<comment type="caution">
    <text evidence="2">The sequence shown here is derived from an EMBL/GenBank/DDBJ whole genome shotgun (WGS) entry which is preliminary data.</text>
</comment>
<gene>
    <name evidence="2" type="ORF">V5O49_05085</name>
</gene>
<protein>
    <recommendedName>
        <fullName evidence="4">S1 motif domain-containing protein</fullName>
    </recommendedName>
</protein>
<reference evidence="2" key="1">
    <citation type="journal article" date="2024" name="Antonie Van Leeuwenhoek">
        <title>Isoptericola haloaureus sp. nov., a dimorphic actinobacterium isolated from mangrove sediments of southeast India, implicating biosaline agricultural significance through nitrogen fixation and salt tolerance genes.</title>
        <authorList>
            <person name="Prathaban M."/>
            <person name="Prathiviraj R."/>
            <person name="Ravichandran M."/>
            <person name="Natarajan S.D."/>
            <person name="Sobanaa M."/>
            <person name="Hari Krishna Kumar S."/>
            <person name="Chandrasekar V."/>
            <person name="Selvin J."/>
        </authorList>
    </citation>
    <scope>NUCLEOTIDE SEQUENCE</scope>
    <source>
        <strain evidence="2">MP1014</strain>
    </source>
</reference>
<feature type="region of interest" description="Disordered" evidence="1">
    <location>
        <begin position="496"/>
        <end position="516"/>
    </location>
</feature>
<feature type="compositionally biased region" description="Pro residues" evidence="1">
    <location>
        <begin position="390"/>
        <end position="411"/>
    </location>
</feature>
<proteinExistence type="predicted"/>
<dbReference type="Proteomes" id="UP001310387">
    <property type="component" value="Unassembled WGS sequence"/>
</dbReference>
<feature type="compositionally biased region" description="Low complexity" evidence="1">
    <location>
        <begin position="1"/>
        <end position="13"/>
    </location>
</feature>
<evidence type="ECO:0000313" key="2">
    <source>
        <dbReference type="EMBL" id="MEG3614494.1"/>
    </source>
</evidence>
<dbReference type="RefSeq" id="WP_332901275.1">
    <property type="nucleotide sequence ID" value="NZ_JBAGLP010000110.1"/>
</dbReference>
<evidence type="ECO:0008006" key="4">
    <source>
        <dbReference type="Google" id="ProtNLM"/>
    </source>
</evidence>
<dbReference type="PANTHER" id="PTHR48148:SF3">
    <property type="entry name" value="KERATINOCYTE PROLINE-RICH PROTEIN"/>
    <property type="match status" value="1"/>
</dbReference>